<keyword evidence="3" id="KW-0349">Heme</keyword>
<dbReference type="InterPro" id="IPR049509">
    <property type="entry name" value="DyP_N"/>
</dbReference>
<dbReference type="Proteomes" id="UP000567179">
    <property type="component" value="Unassembled WGS sequence"/>
</dbReference>
<evidence type="ECO:0000256" key="4">
    <source>
        <dbReference type="ARBA" id="ARBA00022723"/>
    </source>
</evidence>
<evidence type="ECO:0000256" key="7">
    <source>
        <dbReference type="ARBA" id="ARBA00023004"/>
    </source>
</evidence>
<feature type="compositionally biased region" description="Low complexity" evidence="9">
    <location>
        <begin position="9"/>
        <end position="18"/>
    </location>
</feature>
<keyword evidence="6" id="KW-0560">Oxidoreductase</keyword>
<organism evidence="12 13">
    <name type="scientific">Psilocybe cf. subviscida</name>
    <dbReference type="NCBI Taxonomy" id="2480587"/>
    <lineage>
        <taxon>Eukaryota</taxon>
        <taxon>Fungi</taxon>
        <taxon>Dikarya</taxon>
        <taxon>Basidiomycota</taxon>
        <taxon>Agaricomycotina</taxon>
        <taxon>Agaricomycetes</taxon>
        <taxon>Agaricomycetidae</taxon>
        <taxon>Agaricales</taxon>
        <taxon>Agaricineae</taxon>
        <taxon>Strophariaceae</taxon>
        <taxon>Psilocybe</taxon>
    </lineage>
</organism>
<dbReference type="InterPro" id="IPR011008">
    <property type="entry name" value="Dimeric_a/b-barrel"/>
</dbReference>
<evidence type="ECO:0000256" key="3">
    <source>
        <dbReference type="ARBA" id="ARBA00022617"/>
    </source>
</evidence>
<gene>
    <name evidence="12" type="ORF">D9619_008488</name>
</gene>
<evidence type="ECO:0000259" key="10">
    <source>
        <dbReference type="Pfam" id="PF20628"/>
    </source>
</evidence>
<dbReference type="OrthoDB" id="3207336at2759"/>
<proteinExistence type="inferred from homology"/>
<name>A0A8H5B9Q7_9AGAR</name>
<dbReference type="AlphaFoldDB" id="A0A8H5B9Q7"/>
<evidence type="ECO:0000259" key="11">
    <source>
        <dbReference type="Pfam" id="PF21105"/>
    </source>
</evidence>
<dbReference type="InterPro" id="IPR048328">
    <property type="entry name" value="Dyp_perox_C"/>
</dbReference>
<dbReference type="GO" id="GO:0005829">
    <property type="term" value="C:cytosol"/>
    <property type="evidence" value="ECO:0007669"/>
    <property type="project" value="TreeGrafter"/>
</dbReference>
<keyword evidence="13" id="KW-1185">Reference proteome</keyword>
<dbReference type="GO" id="GO:0046872">
    <property type="term" value="F:metal ion binding"/>
    <property type="evidence" value="ECO:0007669"/>
    <property type="project" value="UniProtKB-KW"/>
</dbReference>
<dbReference type="PANTHER" id="PTHR30521:SF4">
    <property type="entry name" value="DEFERROCHELATASE"/>
    <property type="match status" value="1"/>
</dbReference>
<protein>
    <recommendedName>
        <fullName evidence="14">Dyp-type peroxidase</fullName>
    </recommendedName>
</protein>
<evidence type="ECO:0000313" key="13">
    <source>
        <dbReference type="Proteomes" id="UP000567179"/>
    </source>
</evidence>
<keyword evidence="4" id="KW-0479">Metal-binding</keyword>
<accession>A0A8H5B9Q7</accession>
<evidence type="ECO:0000256" key="1">
    <source>
        <dbReference type="ARBA" id="ARBA00001970"/>
    </source>
</evidence>
<dbReference type="NCBIfam" id="TIGR01413">
    <property type="entry name" value="Dyp_perox_fam"/>
    <property type="match status" value="1"/>
</dbReference>
<feature type="compositionally biased region" description="Pro residues" evidence="9">
    <location>
        <begin position="19"/>
        <end position="35"/>
    </location>
</feature>
<keyword evidence="7" id="KW-0408">Iron</keyword>
<evidence type="ECO:0000256" key="5">
    <source>
        <dbReference type="ARBA" id="ARBA00022729"/>
    </source>
</evidence>
<keyword evidence="2" id="KW-0575">Peroxidase</keyword>
<comment type="similarity">
    <text evidence="8">Belongs to the DyP-type peroxidase family.</text>
</comment>
<evidence type="ECO:0000256" key="8">
    <source>
        <dbReference type="ARBA" id="ARBA00025737"/>
    </source>
</evidence>
<dbReference type="SUPFAM" id="SSF54909">
    <property type="entry name" value="Dimeric alpha+beta barrel"/>
    <property type="match status" value="1"/>
</dbReference>
<dbReference type="Pfam" id="PF21105">
    <property type="entry name" value="DyP_N"/>
    <property type="match status" value="1"/>
</dbReference>
<dbReference type="EMBL" id="JAACJJ010000029">
    <property type="protein sequence ID" value="KAF5319260.1"/>
    <property type="molecule type" value="Genomic_DNA"/>
</dbReference>
<evidence type="ECO:0000256" key="2">
    <source>
        <dbReference type="ARBA" id="ARBA00022559"/>
    </source>
</evidence>
<dbReference type="PANTHER" id="PTHR30521">
    <property type="entry name" value="DEFERROCHELATASE/PEROXIDASE"/>
    <property type="match status" value="1"/>
</dbReference>
<comment type="cofactor">
    <cofactor evidence="1">
        <name>heme b</name>
        <dbReference type="ChEBI" id="CHEBI:60344"/>
    </cofactor>
</comment>
<evidence type="ECO:0000256" key="6">
    <source>
        <dbReference type="ARBA" id="ARBA00023002"/>
    </source>
</evidence>
<feature type="domain" description="Dyp-type peroxidase C-terminal" evidence="10">
    <location>
        <begin position="274"/>
        <end position="443"/>
    </location>
</feature>
<keyword evidence="5" id="KW-0732">Signal</keyword>
<evidence type="ECO:0008006" key="14">
    <source>
        <dbReference type="Google" id="ProtNLM"/>
    </source>
</evidence>
<reference evidence="12 13" key="1">
    <citation type="journal article" date="2020" name="ISME J.">
        <title>Uncovering the hidden diversity of litter-decomposition mechanisms in mushroom-forming fungi.</title>
        <authorList>
            <person name="Floudas D."/>
            <person name="Bentzer J."/>
            <person name="Ahren D."/>
            <person name="Johansson T."/>
            <person name="Persson P."/>
            <person name="Tunlid A."/>
        </authorList>
    </citation>
    <scope>NUCLEOTIDE SEQUENCE [LARGE SCALE GENOMIC DNA]</scope>
    <source>
        <strain evidence="12 13">CBS 101986</strain>
    </source>
</reference>
<feature type="region of interest" description="Disordered" evidence="9">
    <location>
        <begin position="1"/>
        <end position="40"/>
    </location>
</feature>
<evidence type="ECO:0000256" key="9">
    <source>
        <dbReference type="SAM" id="MobiDB-lite"/>
    </source>
</evidence>
<dbReference type="Pfam" id="PF20628">
    <property type="entry name" value="Dyp_perox_C"/>
    <property type="match status" value="1"/>
</dbReference>
<comment type="caution">
    <text evidence="12">The sequence shown here is derived from an EMBL/GenBank/DDBJ whole genome shotgun (WGS) entry which is preliminary data.</text>
</comment>
<sequence length="512" mass="55852">MSAVPSGSTAPSAPLTGAAPPPPGTAPVTPAPAPTSKPLKLDNIQGDILTGLPKKTETLYFFEIKDATKFRKDLTKFIPHIKTTAQAIADRRAIDDYKRTHGGHQHQPQLIPMVGVNIAFSHFGFKKLQIDDSKLADPAFLKGQKAQAEANLADKGTGTGDSFVPDWEKSFKRDIDGVILLAGDSHATVNKRLAVIEGIFGVGTPQASLIHTTSVVGDARPGDQSAHEHFGYLDGVSNPHIIEFDKPKDIPPGPAPINAGHIILGQKGDEIPRDPWMVDGSFLVFRYLFQKVPEFNDFLDRNALIGPGMTRKEGADLLGARLVGRWKSGAPVDITPFDDDKEIGPDPEKNNNFHFKAEATFQKMCPFAAHVRKTLPRDDLERLPGFSLAGNRIMRRGIQFGPEVTKQEKAAKKTFHGRGLVFVCYQTSIVNGFQFIQQSWCNNKGFPFGTPEVPGVDPLLGQGAGREVGMSGFDPNDPKRVLKLEDQWVIPRGGEYFFSPSIKGLTDVIALR</sequence>
<feature type="domain" description="DyP dimeric alpha+beta barrel" evidence="11">
    <location>
        <begin position="43"/>
        <end position="221"/>
    </location>
</feature>
<dbReference type="GO" id="GO:0004601">
    <property type="term" value="F:peroxidase activity"/>
    <property type="evidence" value="ECO:0007669"/>
    <property type="project" value="UniProtKB-KW"/>
</dbReference>
<evidence type="ECO:0000313" key="12">
    <source>
        <dbReference type="EMBL" id="KAF5319260.1"/>
    </source>
</evidence>
<dbReference type="InterPro" id="IPR006314">
    <property type="entry name" value="Dyp_peroxidase"/>
</dbReference>
<dbReference type="PROSITE" id="PS51404">
    <property type="entry name" value="DYP_PEROXIDASE"/>
    <property type="match status" value="1"/>
</dbReference>
<dbReference type="GO" id="GO:0020037">
    <property type="term" value="F:heme binding"/>
    <property type="evidence" value="ECO:0007669"/>
    <property type="project" value="InterPro"/>
</dbReference>